<dbReference type="GO" id="GO:0008033">
    <property type="term" value="P:tRNA processing"/>
    <property type="evidence" value="ECO:0007669"/>
    <property type="project" value="UniProtKB-KW"/>
</dbReference>
<gene>
    <name evidence="5" type="primary">LOC108993971</name>
</gene>
<dbReference type="Gramene" id="Jr14_12330_p1">
    <property type="protein sequence ID" value="cds.Jr14_12330_p1"/>
    <property type="gene ID" value="Jr14_12330"/>
</dbReference>
<organism evidence="4 5">
    <name type="scientific">Juglans regia</name>
    <name type="common">English walnut</name>
    <dbReference type="NCBI Taxonomy" id="51240"/>
    <lineage>
        <taxon>Eukaryota</taxon>
        <taxon>Viridiplantae</taxon>
        <taxon>Streptophyta</taxon>
        <taxon>Embryophyta</taxon>
        <taxon>Tracheophyta</taxon>
        <taxon>Spermatophyta</taxon>
        <taxon>Magnoliopsida</taxon>
        <taxon>eudicotyledons</taxon>
        <taxon>Gunneridae</taxon>
        <taxon>Pentapetalae</taxon>
        <taxon>rosids</taxon>
        <taxon>fabids</taxon>
        <taxon>Fagales</taxon>
        <taxon>Juglandaceae</taxon>
        <taxon>Juglans</taxon>
    </lineage>
</organism>
<reference evidence="5" key="1">
    <citation type="submission" date="2025-08" db="UniProtKB">
        <authorList>
            <consortium name="RefSeq"/>
        </authorList>
    </citation>
    <scope>IDENTIFICATION</scope>
    <source>
        <tissue evidence="5">Leaves</tissue>
    </source>
</reference>
<name>A0A2I4EYW5_JUGRE</name>
<dbReference type="PANTHER" id="PTHR13031">
    <property type="entry name" value="RIBONUCLEASE P SUBUNIT P30"/>
    <property type="match status" value="1"/>
</dbReference>
<dbReference type="GeneID" id="108993971"/>
<dbReference type="AlphaFoldDB" id="A0A2I4EYW5"/>
<comment type="subcellular location">
    <subcellularLocation>
        <location evidence="1">Nucleus</location>
    </subcellularLocation>
</comment>
<dbReference type="InterPro" id="IPR002738">
    <property type="entry name" value="RNase_P_p30"/>
</dbReference>
<dbReference type="SUPFAM" id="SSF89550">
    <property type="entry name" value="PHP domain-like"/>
    <property type="match status" value="1"/>
</dbReference>
<dbReference type="Pfam" id="PF01876">
    <property type="entry name" value="RNase_P_p30"/>
    <property type="match status" value="2"/>
</dbReference>
<proteinExistence type="inferred from homology"/>
<sequence length="629" mass="68998">MGFFDLNIPYLEASPSTDKTPFKAARTKLVIKAMELGYTGIAYNNTIKGVMSDHDRCAVSLLTLSSLLKLVPSLASSVNLHRDLLGIPRASPFRQYTRLTVCVESPPQAQALNSGNPILKTYDLVAVRPLNQVVFDQACEKSERGVYFEITYSNLIADVQSRRQMISNAKLLVDWTRGKNLIFSSAAPSVNELRGPYDVANLSSLLGLSMERAKAAISKNCRTLIANALRRKHFYKDAIRVEVLSSDGQLDCNKPLSGDWFKWDPISSGEGDLLLENMAKSFPASNKVSKTVKAIDFASIINGMTSHGFQVNALTSQTEGVPQPPDNGNNILPAAGLVEVAAAASGQIEQLDRLDLLTEPDPTSSYDSPLIHQTPVCEDSQNLFSPNDTSTGLTNSEEIRIPTTASKEEKENLNGSDVNLSLNVVEKYDFQLQKSFSSCESHIVPPNENVIFHALSRDLELAAPCDAGAKVELATVFEDIVLPASKNEESQSTKNSDGVLDFVMDGERMEVDMKNKERTPLDPNDGSFMETKQFIEPMNGAGALTDCLPISDSYPEMTIIGDSSIAKHESTEVTMEEKRHGESDTEANQTLVQSISGRSRPRSRTSHGAMLFPLNRLLITTAFKRKPRR</sequence>
<evidence type="ECO:0000313" key="4">
    <source>
        <dbReference type="Proteomes" id="UP000235220"/>
    </source>
</evidence>
<dbReference type="Proteomes" id="UP000235220">
    <property type="component" value="Chromosome 14"/>
</dbReference>
<dbReference type="PANTHER" id="PTHR13031:SF0">
    <property type="entry name" value="RIBONUCLEASE P PROTEIN SUBUNIT P30"/>
    <property type="match status" value="1"/>
</dbReference>
<evidence type="ECO:0000256" key="1">
    <source>
        <dbReference type="ARBA" id="ARBA00004123"/>
    </source>
</evidence>
<evidence type="ECO:0000256" key="3">
    <source>
        <dbReference type="ARBA" id="ARBA00022694"/>
    </source>
</evidence>
<dbReference type="Gene3D" id="3.20.20.140">
    <property type="entry name" value="Metal-dependent hydrolases"/>
    <property type="match status" value="1"/>
</dbReference>
<keyword evidence="3" id="KW-0819">tRNA processing</keyword>
<protein>
    <submittedName>
        <fullName evidence="5">Protein GAMETOPHYTE DEFECTIVE 1 isoform X2</fullName>
    </submittedName>
</protein>
<keyword evidence="4" id="KW-1185">Reference proteome</keyword>
<dbReference type="GO" id="GO:0005634">
    <property type="term" value="C:nucleus"/>
    <property type="evidence" value="ECO:0007669"/>
    <property type="project" value="UniProtKB-SubCell"/>
</dbReference>
<dbReference type="RefSeq" id="XP_018824589.2">
    <property type="nucleotide sequence ID" value="XM_018969044.2"/>
</dbReference>
<accession>A0A2I4EYW5</accession>
<evidence type="ECO:0000256" key="2">
    <source>
        <dbReference type="ARBA" id="ARBA00007331"/>
    </source>
</evidence>
<comment type="similarity">
    <text evidence="2">Belongs to the eukaryotic/archaeal RNase P protein component 3 family.</text>
</comment>
<evidence type="ECO:0000313" key="5">
    <source>
        <dbReference type="RefSeq" id="XP_018824589.2"/>
    </source>
</evidence>
<dbReference type="InterPro" id="IPR016195">
    <property type="entry name" value="Pol/histidinol_Pase-like"/>
</dbReference>